<dbReference type="Proteomes" id="UP000824120">
    <property type="component" value="Chromosome 12"/>
</dbReference>
<evidence type="ECO:0000313" key="4">
    <source>
        <dbReference type="Proteomes" id="UP000824120"/>
    </source>
</evidence>
<evidence type="ECO:0000256" key="1">
    <source>
        <dbReference type="SAM" id="MobiDB-lite"/>
    </source>
</evidence>
<gene>
    <name evidence="3" type="ORF">H5410_061720</name>
</gene>
<protein>
    <recommendedName>
        <fullName evidence="2">Putative plant transposon protein domain-containing protein</fullName>
    </recommendedName>
</protein>
<organism evidence="3 4">
    <name type="scientific">Solanum commersonii</name>
    <name type="common">Commerson's wild potato</name>
    <name type="synonym">Commerson's nightshade</name>
    <dbReference type="NCBI Taxonomy" id="4109"/>
    <lineage>
        <taxon>Eukaryota</taxon>
        <taxon>Viridiplantae</taxon>
        <taxon>Streptophyta</taxon>
        <taxon>Embryophyta</taxon>
        <taxon>Tracheophyta</taxon>
        <taxon>Spermatophyta</taxon>
        <taxon>Magnoliopsida</taxon>
        <taxon>eudicotyledons</taxon>
        <taxon>Gunneridae</taxon>
        <taxon>Pentapetalae</taxon>
        <taxon>asterids</taxon>
        <taxon>lamiids</taxon>
        <taxon>Solanales</taxon>
        <taxon>Solanaceae</taxon>
        <taxon>Solanoideae</taxon>
        <taxon>Solaneae</taxon>
        <taxon>Solanum</taxon>
    </lineage>
</organism>
<name>A0A9J5W8T3_SOLCO</name>
<feature type="non-terminal residue" evidence="3">
    <location>
        <position position="273"/>
    </location>
</feature>
<dbReference type="Pfam" id="PF20167">
    <property type="entry name" value="Transposase_32"/>
    <property type="match status" value="1"/>
</dbReference>
<proteinExistence type="predicted"/>
<accession>A0A9J5W8T3</accession>
<reference evidence="3 4" key="1">
    <citation type="submission" date="2020-09" db="EMBL/GenBank/DDBJ databases">
        <title>De no assembly of potato wild relative species, Solanum commersonii.</title>
        <authorList>
            <person name="Cho K."/>
        </authorList>
    </citation>
    <scope>NUCLEOTIDE SEQUENCE [LARGE SCALE GENOMIC DNA]</scope>
    <source>
        <strain evidence="3">LZ3.2</strain>
        <tissue evidence="3">Leaf</tissue>
    </source>
</reference>
<keyword evidence="4" id="KW-1185">Reference proteome</keyword>
<evidence type="ECO:0000313" key="3">
    <source>
        <dbReference type="EMBL" id="KAG5571954.1"/>
    </source>
</evidence>
<evidence type="ECO:0000259" key="2">
    <source>
        <dbReference type="Pfam" id="PF20167"/>
    </source>
</evidence>
<feature type="region of interest" description="Disordered" evidence="1">
    <location>
        <begin position="1"/>
        <end position="20"/>
    </location>
</feature>
<dbReference type="AlphaFoldDB" id="A0A9J5W8T3"/>
<dbReference type="OrthoDB" id="1306244at2759"/>
<dbReference type="PANTHER" id="PTHR33180">
    <property type="entry name" value="PHOTOSYSTEM II CP43 REACTION CENTER PROTEIN"/>
    <property type="match status" value="1"/>
</dbReference>
<sequence length="273" mass="30430">MARSKVVGRSRPPQGKTKGITINEDTAAHRSKVAEQSTSNTPKWLAKKALIEKNELNIAARFWFSFMSNTIMPSQNESVLRLAKVAFLGCIVETRINLSMIITSEILMLARQSRTSLLFPVPRDDKKDVEVMPTSSTNIPRIEVEYLKDQVERKKATSVESVYVLPLLLLLTLQVLLLLHCLPTYYYCCCFRSPLTQASILRMGQLTHSADHRTTSLEASVPSMIQATLADDVTPLSTTMDTLATRIVVCESNQGATEEVMALKATIAELRKD</sequence>
<comment type="caution">
    <text evidence="3">The sequence shown here is derived from an EMBL/GenBank/DDBJ whole genome shotgun (WGS) entry which is preliminary data.</text>
</comment>
<feature type="domain" description="Putative plant transposon protein" evidence="2">
    <location>
        <begin position="27"/>
        <end position="121"/>
    </location>
</feature>
<dbReference type="InterPro" id="IPR046796">
    <property type="entry name" value="Transposase_32_dom"/>
</dbReference>
<dbReference type="PANTHER" id="PTHR33180:SF31">
    <property type="entry name" value="POLYPROTEIN PROTEIN"/>
    <property type="match status" value="1"/>
</dbReference>
<dbReference type="EMBL" id="JACXVP010000012">
    <property type="protein sequence ID" value="KAG5571954.1"/>
    <property type="molecule type" value="Genomic_DNA"/>
</dbReference>